<comment type="caution">
    <text evidence="2">The sequence shown here is derived from an EMBL/GenBank/DDBJ whole genome shotgun (WGS) entry which is preliminary data.</text>
</comment>
<accession>A0A8T1XX82</accession>
<protein>
    <recommendedName>
        <fullName evidence="1">FKB95-like N-terminal Kelch domain-containing protein</fullName>
    </recommendedName>
</protein>
<feature type="domain" description="FKB95-like N-terminal Kelch" evidence="1">
    <location>
        <begin position="10"/>
        <end position="113"/>
    </location>
</feature>
<dbReference type="PANTHER" id="PTHR24414">
    <property type="entry name" value="F-BOX/KELCH-REPEAT PROTEIN SKIP4"/>
    <property type="match status" value="1"/>
</dbReference>
<keyword evidence="3" id="KW-1185">Reference proteome</keyword>
<dbReference type="Proteomes" id="UP000694251">
    <property type="component" value="Chromosome 13"/>
</dbReference>
<dbReference type="InterPro" id="IPR050354">
    <property type="entry name" value="F-box/kelch-repeat_ARATH"/>
</dbReference>
<evidence type="ECO:0000313" key="2">
    <source>
        <dbReference type="EMBL" id="KAG7537177.1"/>
    </source>
</evidence>
<name>A0A8T1XX82_ARASU</name>
<sequence>MNIDLALLDPHSYCAIDNVQYYYRPGRITWTTWYDYDELRDWIELKGLEGLPKIDSSSTVKLADCGGKLVVLWDKYVPASGDKKKMIWCTEISLERRNSEEIWGKVKWFDEVLTVPKCYKFVHAISATVPKCYKFVHAISATV</sequence>
<evidence type="ECO:0000313" key="3">
    <source>
        <dbReference type="Proteomes" id="UP000694251"/>
    </source>
</evidence>
<dbReference type="InterPro" id="IPR057499">
    <property type="entry name" value="Kelch_FKB95"/>
</dbReference>
<dbReference type="OrthoDB" id="1099573at2759"/>
<organism evidence="2 3">
    <name type="scientific">Arabidopsis suecica</name>
    <name type="common">Swedish thale-cress</name>
    <name type="synonym">Cardaminopsis suecica</name>
    <dbReference type="NCBI Taxonomy" id="45249"/>
    <lineage>
        <taxon>Eukaryota</taxon>
        <taxon>Viridiplantae</taxon>
        <taxon>Streptophyta</taxon>
        <taxon>Embryophyta</taxon>
        <taxon>Tracheophyta</taxon>
        <taxon>Spermatophyta</taxon>
        <taxon>Magnoliopsida</taxon>
        <taxon>eudicotyledons</taxon>
        <taxon>Gunneridae</taxon>
        <taxon>Pentapetalae</taxon>
        <taxon>rosids</taxon>
        <taxon>malvids</taxon>
        <taxon>Brassicales</taxon>
        <taxon>Brassicaceae</taxon>
        <taxon>Camelineae</taxon>
        <taxon>Arabidopsis</taxon>
    </lineage>
</organism>
<dbReference type="AlphaFoldDB" id="A0A8T1XX82"/>
<dbReference type="Pfam" id="PF25210">
    <property type="entry name" value="Kelch_FKB95"/>
    <property type="match status" value="1"/>
</dbReference>
<reference evidence="2 3" key="1">
    <citation type="submission" date="2020-12" db="EMBL/GenBank/DDBJ databases">
        <title>Concerted genomic and epigenomic changes stabilize Arabidopsis allopolyploids.</title>
        <authorList>
            <person name="Chen Z."/>
        </authorList>
    </citation>
    <scope>NUCLEOTIDE SEQUENCE [LARGE SCALE GENOMIC DNA]</scope>
    <source>
        <strain evidence="2">As9502</strain>
        <tissue evidence="2">Leaf</tissue>
    </source>
</reference>
<dbReference type="EMBL" id="JAEFBJ010000013">
    <property type="protein sequence ID" value="KAG7537177.1"/>
    <property type="molecule type" value="Genomic_DNA"/>
</dbReference>
<dbReference type="PANTHER" id="PTHR24414:SF184">
    <property type="entry name" value="GALACTOSE OXIDASE_KELCH REPEAT SUPERFAMILY PROTEIN"/>
    <property type="match status" value="1"/>
</dbReference>
<gene>
    <name evidence="2" type="ORF">ISN44_As13g011000</name>
</gene>
<evidence type="ECO:0000259" key="1">
    <source>
        <dbReference type="Pfam" id="PF25210"/>
    </source>
</evidence>
<proteinExistence type="predicted"/>